<sequence>MTEAKVSQQVVRTVDVGGANGPQRIVYAESGHGEDTVFLFHGVTANHRVWAPIQAELSRRFRVIAVDQRGHGRSDKPAAGYGAADYSDDVRGLVAQLGGPGRNVLVGHSLGSRNSIVTAARYPEIIDGIVAIDFNPFIETEVFDTLAARVGGGDQRFATTAEVETYLQQRYKKMPKDAVERRAEYGYEERDGVLVPLADPEAMRQTVEGLREDLTETYKRIAVPAVVIRGAESVLVTEQAFERSREVRPDLTYEVVEHADHYVPEEQPEAVARIVSDFIDRLEPRKEKE</sequence>
<keyword evidence="2" id="KW-0378">Hydrolase</keyword>
<name>A0A7G9S387_9MICO</name>
<evidence type="ECO:0000313" key="2">
    <source>
        <dbReference type="EMBL" id="QNN62312.1"/>
    </source>
</evidence>
<organism evidence="2 3">
    <name type="scientific">Leucobacter denitrificans</name>
    <dbReference type="NCBI Taxonomy" id="683042"/>
    <lineage>
        <taxon>Bacteria</taxon>
        <taxon>Bacillati</taxon>
        <taxon>Actinomycetota</taxon>
        <taxon>Actinomycetes</taxon>
        <taxon>Micrococcales</taxon>
        <taxon>Microbacteriaceae</taxon>
        <taxon>Leucobacter</taxon>
    </lineage>
</organism>
<protein>
    <submittedName>
        <fullName evidence="2">Alpha/beta hydrolase</fullName>
    </submittedName>
</protein>
<evidence type="ECO:0000259" key="1">
    <source>
        <dbReference type="Pfam" id="PF00561"/>
    </source>
</evidence>
<dbReference type="InterPro" id="IPR050266">
    <property type="entry name" value="AB_hydrolase_sf"/>
</dbReference>
<dbReference type="Pfam" id="PF00561">
    <property type="entry name" value="Abhydrolase_1"/>
    <property type="match status" value="1"/>
</dbReference>
<reference evidence="2 3" key="1">
    <citation type="submission" date="2020-08" db="EMBL/GenBank/DDBJ databases">
        <title>Genome sequence of Leucobacter denitrificans KACC 14055T.</title>
        <authorList>
            <person name="Hyun D.-W."/>
            <person name="Bae J.-W."/>
        </authorList>
    </citation>
    <scope>NUCLEOTIDE SEQUENCE [LARGE SCALE GENOMIC DNA]</scope>
    <source>
        <strain evidence="2 3">KACC 14055</strain>
    </source>
</reference>
<dbReference type="EMBL" id="CP060716">
    <property type="protein sequence ID" value="QNN62312.1"/>
    <property type="molecule type" value="Genomic_DNA"/>
</dbReference>
<gene>
    <name evidence="2" type="ORF">H9L06_08505</name>
</gene>
<dbReference type="AlphaFoldDB" id="A0A7G9S387"/>
<dbReference type="InterPro" id="IPR000639">
    <property type="entry name" value="Epox_hydrolase-like"/>
</dbReference>
<dbReference type="InterPro" id="IPR029058">
    <property type="entry name" value="AB_hydrolase_fold"/>
</dbReference>
<dbReference type="Gene3D" id="3.40.50.1820">
    <property type="entry name" value="alpha/beta hydrolase"/>
    <property type="match status" value="1"/>
</dbReference>
<dbReference type="KEGG" id="ldn:H9L06_08505"/>
<dbReference type="PANTHER" id="PTHR43798:SF33">
    <property type="entry name" value="HYDROLASE, PUTATIVE (AFU_ORTHOLOGUE AFUA_2G14860)-RELATED"/>
    <property type="match status" value="1"/>
</dbReference>
<keyword evidence="3" id="KW-1185">Reference proteome</keyword>
<dbReference type="InterPro" id="IPR000073">
    <property type="entry name" value="AB_hydrolase_1"/>
</dbReference>
<accession>A0A7G9S387</accession>
<dbReference type="GO" id="GO:0016020">
    <property type="term" value="C:membrane"/>
    <property type="evidence" value="ECO:0007669"/>
    <property type="project" value="TreeGrafter"/>
</dbReference>
<evidence type="ECO:0000313" key="3">
    <source>
        <dbReference type="Proteomes" id="UP000515934"/>
    </source>
</evidence>
<dbReference type="PRINTS" id="PR00111">
    <property type="entry name" value="ABHYDROLASE"/>
</dbReference>
<feature type="domain" description="AB hydrolase-1" evidence="1">
    <location>
        <begin position="36"/>
        <end position="267"/>
    </location>
</feature>
<dbReference type="PANTHER" id="PTHR43798">
    <property type="entry name" value="MONOACYLGLYCEROL LIPASE"/>
    <property type="match status" value="1"/>
</dbReference>
<dbReference type="GO" id="GO:0016787">
    <property type="term" value="F:hydrolase activity"/>
    <property type="evidence" value="ECO:0007669"/>
    <property type="project" value="UniProtKB-KW"/>
</dbReference>
<dbReference type="PRINTS" id="PR00412">
    <property type="entry name" value="EPOXHYDRLASE"/>
</dbReference>
<proteinExistence type="predicted"/>
<dbReference type="Proteomes" id="UP000515934">
    <property type="component" value="Chromosome"/>
</dbReference>
<dbReference type="RefSeq" id="WP_187554783.1">
    <property type="nucleotide sequence ID" value="NZ_CP060716.1"/>
</dbReference>
<dbReference type="SUPFAM" id="SSF53474">
    <property type="entry name" value="alpha/beta-Hydrolases"/>
    <property type="match status" value="1"/>
</dbReference>